<reference evidence="5 6" key="1">
    <citation type="submission" date="2017-06" db="EMBL/GenBank/DDBJ databases">
        <authorList>
            <consortium name="Pathogen Informatics"/>
        </authorList>
    </citation>
    <scope>NUCLEOTIDE SEQUENCE [LARGE SCALE GENOMIC DNA]</scope>
    <source>
        <strain evidence="5 6">NCTC11291</strain>
    </source>
</reference>
<evidence type="ECO:0000259" key="4">
    <source>
        <dbReference type="PROSITE" id="PS50930"/>
    </source>
</evidence>
<evidence type="ECO:0000313" key="6">
    <source>
        <dbReference type="Proteomes" id="UP000215144"/>
    </source>
</evidence>
<dbReference type="InterPro" id="IPR007492">
    <property type="entry name" value="LytTR_DNA-bd_dom"/>
</dbReference>
<protein>
    <submittedName>
        <fullName evidence="5">Regulatory protein</fullName>
    </submittedName>
</protein>
<dbReference type="OrthoDB" id="9809318at2"/>
<proteinExistence type="predicted"/>
<evidence type="ECO:0000256" key="2">
    <source>
        <dbReference type="ARBA" id="ARBA00023012"/>
    </source>
</evidence>
<evidence type="ECO:0000256" key="3">
    <source>
        <dbReference type="ARBA" id="ARBA00023159"/>
    </source>
</evidence>
<dbReference type="Proteomes" id="UP000215144">
    <property type="component" value="Chromosome 1"/>
</dbReference>
<dbReference type="GO" id="GO:0003677">
    <property type="term" value="F:DNA binding"/>
    <property type="evidence" value="ECO:0007669"/>
    <property type="project" value="InterPro"/>
</dbReference>
<dbReference type="RefSeq" id="WP_029691446.1">
    <property type="nucleotide sequence ID" value="NZ_LT906454.1"/>
</dbReference>
<dbReference type="PANTHER" id="PTHR37299:SF3">
    <property type="entry name" value="STAGE 0 SPORULATION PROTEIN A HOMOLOG"/>
    <property type="match status" value="1"/>
</dbReference>
<dbReference type="EMBL" id="LT906454">
    <property type="protein sequence ID" value="SNV47682.1"/>
    <property type="molecule type" value="Genomic_DNA"/>
</dbReference>
<dbReference type="GeneID" id="301157018"/>
<keyword evidence="1" id="KW-0963">Cytoplasm</keyword>
<keyword evidence="3" id="KW-0010">Activator</keyword>
<dbReference type="KEGG" id="saco:SAME_02409"/>
<dbReference type="AlphaFoldDB" id="A0A239XMT9"/>
<dbReference type="PROSITE" id="PS50930">
    <property type="entry name" value="HTH_LYTTR"/>
    <property type="match status" value="1"/>
</dbReference>
<sequence>MDYIIAKKETLTVKIQFSEILYIGTIPERPRVLRFITDNGVYEAYGKIKDFEVSLGLIFKRCHRKYLVNLKRVKAIDTETRQIIFDNSEVASIECSRRSLTDVLKEWKSL</sequence>
<evidence type="ECO:0000313" key="5">
    <source>
        <dbReference type="EMBL" id="SNV47682.1"/>
    </source>
</evidence>
<keyword evidence="2" id="KW-0902">Two-component regulatory system</keyword>
<dbReference type="InterPro" id="IPR046947">
    <property type="entry name" value="LytR-like"/>
</dbReference>
<feature type="domain" description="HTH LytTR-type" evidence="4">
    <location>
        <begin position="4"/>
        <end position="109"/>
    </location>
</feature>
<dbReference type="Gene3D" id="2.40.50.1020">
    <property type="entry name" value="LytTr DNA-binding domain"/>
    <property type="match status" value="1"/>
</dbReference>
<organism evidence="5 6">
    <name type="scientific">Streptococcus acidominimus</name>
    <dbReference type="NCBI Taxonomy" id="1326"/>
    <lineage>
        <taxon>Bacteria</taxon>
        <taxon>Bacillati</taxon>
        <taxon>Bacillota</taxon>
        <taxon>Bacilli</taxon>
        <taxon>Lactobacillales</taxon>
        <taxon>Streptococcaceae</taxon>
        <taxon>Streptococcus</taxon>
    </lineage>
</organism>
<accession>A0A239XMT9</accession>
<name>A0A239XMT9_STRAI</name>
<dbReference type="PANTHER" id="PTHR37299">
    <property type="entry name" value="TRANSCRIPTIONAL REGULATOR-RELATED"/>
    <property type="match status" value="1"/>
</dbReference>
<gene>
    <name evidence="5" type="ORF">SAMEA4504048_02409</name>
</gene>
<dbReference type="GO" id="GO:0000156">
    <property type="term" value="F:phosphorelay response regulator activity"/>
    <property type="evidence" value="ECO:0007669"/>
    <property type="project" value="InterPro"/>
</dbReference>
<dbReference type="Pfam" id="PF04397">
    <property type="entry name" value="LytTR"/>
    <property type="match status" value="1"/>
</dbReference>
<evidence type="ECO:0000256" key="1">
    <source>
        <dbReference type="ARBA" id="ARBA00022490"/>
    </source>
</evidence>
<dbReference type="SMART" id="SM00850">
    <property type="entry name" value="LytTR"/>
    <property type="match status" value="1"/>
</dbReference>